<dbReference type="PANTHER" id="PTHR48104">
    <property type="entry name" value="METACASPASE-4"/>
    <property type="match status" value="1"/>
</dbReference>
<keyword evidence="2" id="KW-0053">Apoptosis</keyword>
<dbReference type="EMBL" id="JARJCW010000022">
    <property type="protein sequence ID" value="KAJ7213174.1"/>
    <property type="molecule type" value="Genomic_DNA"/>
</dbReference>
<feature type="region of interest" description="Disordered" evidence="4">
    <location>
        <begin position="494"/>
        <end position="524"/>
    </location>
</feature>
<accession>A0AAD6YF02</accession>
<protein>
    <submittedName>
        <fullName evidence="6">Caspase domain-containing protein</fullName>
    </submittedName>
</protein>
<keyword evidence="3" id="KW-0378">Hydrolase</keyword>
<dbReference type="AlphaFoldDB" id="A0AAD6YF02"/>
<dbReference type="InterPro" id="IPR050452">
    <property type="entry name" value="Metacaspase"/>
</dbReference>
<reference evidence="6" key="1">
    <citation type="submission" date="2023-03" db="EMBL/GenBank/DDBJ databases">
        <title>Massive genome expansion in bonnet fungi (Mycena s.s.) driven by repeated elements and novel gene families across ecological guilds.</title>
        <authorList>
            <consortium name="Lawrence Berkeley National Laboratory"/>
            <person name="Harder C.B."/>
            <person name="Miyauchi S."/>
            <person name="Viragh M."/>
            <person name="Kuo A."/>
            <person name="Thoen E."/>
            <person name="Andreopoulos B."/>
            <person name="Lu D."/>
            <person name="Skrede I."/>
            <person name="Drula E."/>
            <person name="Henrissat B."/>
            <person name="Morin E."/>
            <person name="Kohler A."/>
            <person name="Barry K."/>
            <person name="LaButti K."/>
            <person name="Morin E."/>
            <person name="Salamov A."/>
            <person name="Lipzen A."/>
            <person name="Mereny Z."/>
            <person name="Hegedus B."/>
            <person name="Baldrian P."/>
            <person name="Stursova M."/>
            <person name="Weitz H."/>
            <person name="Taylor A."/>
            <person name="Grigoriev I.V."/>
            <person name="Nagy L.G."/>
            <person name="Martin F."/>
            <person name="Kauserud H."/>
        </authorList>
    </citation>
    <scope>NUCLEOTIDE SEQUENCE</scope>
    <source>
        <strain evidence="6">9144</strain>
    </source>
</reference>
<organism evidence="6 7">
    <name type="scientific">Mycena pura</name>
    <dbReference type="NCBI Taxonomy" id="153505"/>
    <lineage>
        <taxon>Eukaryota</taxon>
        <taxon>Fungi</taxon>
        <taxon>Dikarya</taxon>
        <taxon>Basidiomycota</taxon>
        <taxon>Agaricomycotina</taxon>
        <taxon>Agaricomycetes</taxon>
        <taxon>Agaricomycetidae</taxon>
        <taxon>Agaricales</taxon>
        <taxon>Marasmiineae</taxon>
        <taxon>Mycenaceae</taxon>
        <taxon>Mycena</taxon>
    </lineage>
</organism>
<evidence type="ECO:0000256" key="2">
    <source>
        <dbReference type="ARBA" id="ARBA00022703"/>
    </source>
</evidence>
<dbReference type="Proteomes" id="UP001219525">
    <property type="component" value="Unassembled WGS sequence"/>
</dbReference>
<dbReference type="GO" id="GO:0004197">
    <property type="term" value="F:cysteine-type endopeptidase activity"/>
    <property type="evidence" value="ECO:0007669"/>
    <property type="project" value="InterPro"/>
</dbReference>
<name>A0AAD6YF02_9AGAR</name>
<sequence length="570" mass="61707">MPCVPRATRRVSILAPPPDASLAPPDLSSIPLTCAGRKHALLIGIGACDGYPALRGAHGDVRKMRALLLDVYGYTPDVITVLLDDGVPGHTQPTRANILAAIADLVRDVQAGDHLVFHYCGHSMQVENRTNSEEDGMDECLLPLDGEENKIVDNVRASPSPPSTTADDAPSQQTQELHEALVKPLPAGAHLVAVLDTCHSGSLLDLKHYRCNRVPVPWMWRGKRDSEEIRSQIASVRRDARFVTVSQSVEVAPLPPIAGEPAPARASIARRCSVISVQCESPSASPAPSRAPSGAAPALSPLAGGATARGRLARIRGRRSRTASLPGAPAPEPAPPGKENQSQRARPSLALKNMPWILPEEEAVRCDSPVAQFPCTGWCRERVGRGYGYGNDCAAAVVAEEVEEDRVKADVISLASCKDSQQAWEADGKSMTSSLVDMLRENPNRTLKDVLVNISFAAYSMAQTRHAAAKKFKRERKSYIAYLRELLARLERRKEARTPDAPPAPRPAANAPRTGRARALSTPVRSLTDQIAKVVKAKEKWEAVASDMDSVQNPELASPRPLDMNRIWRM</sequence>
<dbReference type="PANTHER" id="PTHR48104:SF30">
    <property type="entry name" value="METACASPASE-1"/>
    <property type="match status" value="1"/>
</dbReference>
<evidence type="ECO:0000313" key="7">
    <source>
        <dbReference type="Proteomes" id="UP001219525"/>
    </source>
</evidence>
<keyword evidence="7" id="KW-1185">Reference proteome</keyword>
<evidence type="ECO:0000256" key="1">
    <source>
        <dbReference type="ARBA" id="ARBA00009005"/>
    </source>
</evidence>
<dbReference type="SUPFAM" id="SSF52129">
    <property type="entry name" value="Caspase-like"/>
    <property type="match status" value="1"/>
</dbReference>
<feature type="domain" description="Peptidase C14 caspase" evidence="5">
    <location>
        <begin position="37"/>
        <end position="456"/>
    </location>
</feature>
<dbReference type="GO" id="GO:0006508">
    <property type="term" value="P:proteolysis"/>
    <property type="evidence" value="ECO:0007669"/>
    <property type="project" value="InterPro"/>
</dbReference>
<comment type="similarity">
    <text evidence="1">Belongs to the peptidase C14B family.</text>
</comment>
<keyword evidence="3" id="KW-0788">Thiol protease</keyword>
<dbReference type="Gene3D" id="3.40.50.12660">
    <property type="match status" value="1"/>
</dbReference>
<evidence type="ECO:0000259" key="5">
    <source>
        <dbReference type="Pfam" id="PF00656"/>
    </source>
</evidence>
<dbReference type="GO" id="GO:0005737">
    <property type="term" value="C:cytoplasm"/>
    <property type="evidence" value="ECO:0007669"/>
    <property type="project" value="TreeGrafter"/>
</dbReference>
<feature type="compositionally biased region" description="Low complexity" evidence="4">
    <location>
        <begin position="283"/>
        <end position="310"/>
    </location>
</feature>
<proteinExistence type="inferred from homology"/>
<gene>
    <name evidence="6" type="ORF">GGX14DRAFT_620438</name>
</gene>
<feature type="compositionally biased region" description="Polar residues" evidence="4">
    <location>
        <begin position="163"/>
        <end position="173"/>
    </location>
</feature>
<feature type="region of interest" description="Disordered" evidence="4">
    <location>
        <begin position="283"/>
        <end position="345"/>
    </location>
</feature>
<dbReference type="Pfam" id="PF00656">
    <property type="entry name" value="Peptidase_C14"/>
    <property type="match status" value="1"/>
</dbReference>
<feature type="region of interest" description="Disordered" evidence="4">
    <location>
        <begin position="154"/>
        <end position="173"/>
    </location>
</feature>
<feature type="compositionally biased region" description="Basic residues" evidence="4">
    <location>
        <begin position="311"/>
        <end position="321"/>
    </location>
</feature>
<evidence type="ECO:0000256" key="3">
    <source>
        <dbReference type="ARBA" id="ARBA00022807"/>
    </source>
</evidence>
<evidence type="ECO:0000256" key="4">
    <source>
        <dbReference type="SAM" id="MobiDB-lite"/>
    </source>
</evidence>
<dbReference type="GO" id="GO:0006915">
    <property type="term" value="P:apoptotic process"/>
    <property type="evidence" value="ECO:0007669"/>
    <property type="project" value="UniProtKB-KW"/>
</dbReference>
<feature type="compositionally biased region" description="Low complexity" evidence="4">
    <location>
        <begin position="507"/>
        <end position="519"/>
    </location>
</feature>
<keyword evidence="3" id="KW-0645">Protease</keyword>
<dbReference type="InterPro" id="IPR011600">
    <property type="entry name" value="Pept_C14_caspase"/>
</dbReference>
<dbReference type="InterPro" id="IPR029030">
    <property type="entry name" value="Caspase-like_dom_sf"/>
</dbReference>
<comment type="caution">
    <text evidence="6">The sequence shown here is derived from an EMBL/GenBank/DDBJ whole genome shotgun (WGS) entry which is preliminary data.</text>
</comment>
<evidence type="ECO:0000313" key="6">
    <source>
        <dbReference type="EMBL" id="KAJ7213174.1"/>
    </source>
</evidence>